<evidence type="ECO:0000256" key="10">
    <source>
        <dbReference type="ARBA" id="ARBA00022777"/>
    </source>
</evidence>
<evidence type="ECO:0000313" key="17">
    <source>
        <dbReference type="Proteomes" id="UP000175744"/>
    </source>
</evidence>
<protein>
    <recommendedName>
        <fullName evidence="4">histidine kinase</fullName>
        <ecNumber evidence="4">2.7.13.3</ecNumber>
    </recommendedName>
</protein>
<dbReference type="Gene3D" id="1.10.287.130">
    <property type="match status" value="1"/>
</dbReference>
<accession>A0A1E8EZ64</accession>
<comment type="caution">
    <text evidence="16">The sequence shown here is derived from an EMBL/GenBank/DDBJ whole genome shotgun (WGS) entry which is preliminary data.</text>
</comment>
<evidence type="ECO:0000256" key="8">
    <source>
        <dbReference type="ARBA" id="ARBA00022692"/>
    </source>
</evidence>
<keyword evidence="11" id="KW-0067">ATP-binding</keyword>
<dbReference type="SMART" id="SM00388">
    <property type="entry name" value="HisKA"/>
    <property type="match status" value="1"/>
</dbReference>
<dbReference type="InterPro" id="IPR005467">
    <property type="entry name" value="His_kinase_dom"/>
</dbReference>
<dbReference type="InterPro" id="IPR050398">
    <property type="entry name" value="HssS/ArlS-like"/>
</dbReference>
<evidence type="ECO:0000256" key="11">
    <source>
        <dbReference type="ARBA" id="ARBA00022840"/>
    </source>
</evidence>
<organism evidence="16 17">
    <name type="scientific">Clostridium acetireducens DSM 10703</name>
    <dbReference type="NCBI Taxonomy" id="1121290"/>
    <lineage>
        <taxon>Bacteria</taxon>
        <taxon>Bacillati</taxon>
        <taxon>Bacillota</taxon>
        <taxon>Clostridia</taxon>
        <taxon>Eubacteriales</taxon>
        <taxon>Clostridiaceae</taxon>
        <taxon>Clostridium</taxon>
    </lineage>
</organism>
<dbReference type="Proteomes" id="UP000175744">
    <property type="component" value="Unassembled WGS sequence"/>
</dbReference>
<reference evidence="16 17" key="1">
    <citation type="submission" date="2016-06" db="EMBL/GenBank/DDBJ databases">
        <title>Genome sequence of Clostridium acetireducens DSM 10703.</title>
        <authorList>
            <person name="Poehlein A."/>
            <person name="Fluechter S."/>
            <person name="Duerre P."/>
            <person name="Daniel R."/>
        </authorList>
    </citation>
    <scope>NUCLEOTIDE SEQUENCE [LARGE SCALE GENOMIC DNA]</scope>
    <source>
        <strain evidence="16 17">DSM 10703</strain>
    </source>
</reference>
<dbReference type="InterPro" id="IPR036097">
    <property type="entry name" value="HisK_dim/P_sf"/>
</dbReference>
<dbReference type="GO" id="GO:0005886">
    <property type="term" value="C:plasma membrane"/>
    <property type="evidence" value="ECO:0007669"/>
    <property type="project" value="UniProtKB-SubCell"/>
</dbReference>
<keyword evidence="7 16" id="KW-0808">Transferase</keyword>
<dbReference type="SMART" id="SM00387">
    <property type="entry name" value="HATPase_c"/>
    <property type="match status" value="1"/>
</dbReference>
<dbReference type="FunFam" id="1.10.287.130:FF:000008">
    <property type="entry name" value="Two-component sensor histidine kinase"/>
    <property type="match status" value="1"/>
</dbReference>
<sequence length="303" mass="35031">MTEKVLLIIILVLLMIIVNLNKKIYDICRALKGIEQGNFNIRIRMQNCNKNVKNLIESINNLLDKFQNTHKLNKEYEFERKKMITNISHDLRTPLTSLLGYIEFIKSNKNLSEKEKEEYLNIIESKGNSLRNLMNEFFQLSKLETNDIELKREKVNLSEVIRQNVILFYNDFNNENINPIIDMPNEDVYIMGDKKAIERILNNLISNAIKYGCDGKNIGVNLICNEKNVQITVWDEGKGISKEDLSLIFQRLYTLEKSRNKSFQGSGLGLTIVKKLVEMQGGTIVAKSIPNKKTEFIVNLPNI</sequence>
<evidence type="ECO:0000256" key="13">
    <source>
        <dbReference type="ARBA" id="ARBA00023012"/>
    </source>
</evidence>
<dbReference type="GO" id="GO:0000155">
    <property type="term" value="F:phosphorelay sensor kinase activity"/>
    <property type="evidence" value="ECO:0007669"/>
    <property type="project" value="InterPro"/>
</dbReference>
<dbReference type="FunFam" id="3.30.565.10:FF:000013">
    <property type="entry name" value="Two-component sensor histidine kinase"/>
    <property type="match status" value="1"/>
</dbReference>
<keyword evidence="10 16" id="KW-0418">Kinase</keyword>
<dbReference type="RefSeq" id="WP_101495400.1">
    <property type="nucleotide sequence ID" value="NZ_LZFO01000017.1"/>
</dbReference>
<dbReference type="Pfam" id="PF02518">
    <property type="entry name" value="HATPase_c"/>
    <property type="match status" value="1"/>
</dbReference>
<evidence type="ECO:0000256" key="9">
    <source>
        <dbReference type="ARBA" id="ARBA00022741"/>
    </source>
</evidence>
<keyword evidence="9" id="KW-0547">Nucleotide-binding</keyword>
<dbReference type="Gene3D" id="3.30.565.10">
    <property type="entry name" value="Histidine kinase-like ATPase, C-terminal domain"/>
    <property type="match status" value="1"/>
</dbReference>
<dbReference type="InterPro" id="IPR003594">
    <property type="entry name" value="HATPase_dom"/>
</dbReference>
<evidence type="ECO:0000256" key="5">
    <source>
        <dbReference type="ARBA" id="ARBA00022475"/>
    </source>
</evidence>
<comment type="subcellular location">
    <subcellularLocation>
        <location evidence="3">Cell membrane</location>
    </subcellularLocation>
    <subcellularLocation>
        <location evidence="2">Membrane</location>
        <topology evidence="2">Multi-pass membrane protein</topology>
    </subcellularLocation>
</comment>
<gene>
    <name evidence="16" type="primary">yycG_5</name>
    <name evidence="16" type="ORF">CLOACE_13790</name>
</gene>
<dbReference type="OrthoDB" id="335833at2"/>
<evidence type="ECO:0000313" key="16">
    <source>
        <dbReference type="EMBL" id="OFI05998.1"/>
    </source>
</evidence>
<evidence type="ECO:0000256" key="4">
    <source>
        <dbReference type="ARBA" id="ARBA00012438"/>
    </source>
</evidence>
<dbReference type="EMBL" id="LZFO01000017">
    <property type="protein sequence ID" value="OFI05998.1"/>
    <property type="molecule type" value="Genomic_DNA"/>
</dbReference>
<dbReference type="PATRIC" id="fig|1121290.3.peg.1361"/>
<evidence type="ECO:0000256" key="2">
    <source>
        <dbReference type="ARBA" id="ARBA00004141"/>
    </source>
</evidence>
<keyword evidence="14" id="KW-0472">Membrane</keyword>
<keyword evidence="8" id="KW-0812">Transmembrane</keyword>
<name>A0A1E8EZ64_9CLOT</name>
<keyword evidence="13" id="KW-0902">Two-component regulatory system</keyword>
<evidence type="ECO:0000256" key="14">
    <source>
        <dbReference type="ARBA" id="ARBA00023136"/>
    </source>
</evidence>
<keyword evidence="5" id="KW-1003">Cell membrane</keyword>
<proteinExistence type="predicted"/>
<evidence type="ECO:0000256" key="6">
    <source>
        <dbReference type="ARBA" id="ARBA00022553"/>
    </source>
</evidence>
<feature type="domain" description="Histidine kinase" evidence="15">
    <location>
        <begin position="86"/>
        <end position="303"/>
    </location>
</feature>
<dbReference type="PANTHER" id="PTHR45528">
    <property type="entry name" value="SENSOR HISTIDINE KINASE CPXA"/>
    <property type="match status" value="1"/>
</dbReference>
<evidence type="ECO:0000256" key="1">
    <source>
        <dbReference type="ARBA" id="ARBA00000085"/>
    </source>
</evidence>
<dbReference type="SUPFAM" id="SSF47384">
    <property type="entry name" value="Homodimeric domain of signal transducing histidine kinase"/>
    <property type="match status" value="1"/>
</dbReference>
<dbReference type="PROSITE" id="PS50109">
    <property type="entry name" value="HIS_KIN"/>
    <property type="match status" value="1"/>
</dbReference>
<dbReference type="STRING" id="1121290.CLAOCE_13790"/>
<evidence type="ECO:0000256" key="12">
    <source>
        <dbReference type="ARBA" id="ARBA00022989"/>
    </source>
</evidence>
<dbReference type="InterPro" id="IPR036890">
    <property type="entry name" value="HATPase_C_sf"/>
</dbReference>
<evidence type="ECO:0000256" key="7">
    <source>
        <dbReference type="ARBA" id="ARBA00022679"/>
    </source>
</evidence>
<keyword evidence="12" id="KW-1133">Transmembrane helix</keyword>
<dbReference type="AlphaFoldDB" id="A0A1E8EZ64"/>
<dbReference type="SUPFAM" id="SSF55874">
    <property type="entry name" value="ATPase domain of HSP90 chaperone/DNA topoisomerase II/histidine kinase"/>
    <property type="match status" value="1"/>
</dbReference>
<keyword evidence="6" id="KW-0597">Phosphoprotein</keyword>
<dbReference type="CDD" id="cd00082">
    <property type="entry name" value="HisKA"/>
    <property type="match status" value="1"/>
</dbReference>
<keyword evidence="17" id="KW-1185">Reference proteome</keyword>
<dbReference type="EC" id="2.7.13.3" evidence="4"/>
<dbReference type="InterPro" id="IPR003661">
    <property type="entry name" value="HisK_dim/P_dom"/>
</dbReference>
<dbReference type="GO" id="GO:0005524">
    <property type="term" value="F:ATP binding"/>
    <property type="evidence" value="ECO:0007669"/>
    <property type="project" value="UniProtKB-KW"/>
</dbReference>
<dbReference type="InterPro" id="IPR004358">
    <property type="entry name" value="Sig_transdc_His_kin-like_C"/>
</dbReference>
<dbReference type="PANTHER" id="PTHR45528:SF8">
    <property type="entry name" value="HISTIDINE KINASE"/>
    <property type="match status" value="1"/>
</dbReference>
<dbReference type="PRINTS" id="PR00344">
    <property type="entry name" value="BCTRLSENSOR"/>
</dbReference>
<comment type="catalytic activity">
    <reaction evidence="1">
        <text>ATP + protein L-histidine = ADP + protein N-phospho-L-histidine.</text>
        <dbReference type="EC" id="2.7.13.3"/>
    </reaction>
</comment>
<dbReference type="Pfam" id="PF00512">
    <property type="entry name" value="HisKA"/>
    <property type="match status" value="1"/>
</dbReference>
<evidence type="ECO:0000256" key="3">
    <source>
        <dbReference type="ARBA" id="ARBA00004236"/>
    </source>
</evidence>
<evidence type="ECO:0000259" key="15">
    <source>
        <dbReference type="PROSITE" id="PS50109"/>
    </source>
</evidence>